<protein>
    <submittedName>
        <fullName evidence="2">Uncharacterized protein</fullName>
    </submittedName>
</protein>
<sequence length="220" mass="23453">GQVSVLCPQHLGVKWLAVPNLAWLRPQVELLGFIYKVSAGQAAADEGLERHTNSHSFGTWSGMHLVSVVTFELQEAGGRQQFLDVLHCDQDRLRVHKVEQDLHGGGRGNPASQPGASSPMPSSAAARARRRHGYLAGEHGAEVVTACGQDDPVGGEVGALHPQCDVTQRVTLAQRVHGVQDRFGVRVGHDVFGSHGNCPPRGGAEPGGPPERAVPDTKRD</sequence>
<feature type="non-terminal residue" evidence="2">
    <location>
        <position position="220"/>
    </location>
</feature>
<feature type="region of interest" description="Disordered" evidence="1">
    <location>
        <begin position="193"/>
        <end position="220"/>
    </location>
</feature>
<accession>A0A8T2N5E3</accession>
<dbReference type="EMBL" id="JAFBMS010000178">
    <property type="protein sequence ID" value="KAG9333771.1"/>
    <property type="molecule type" value="Genomic_DNA"/>
</dbReference>
<comment type="caution">
    <text evidence="2">The sequence shown here is derived from an EMBL/GenBank/DDBJ whole genome shotgun (WGS) entry which is preliminary data.</text>
</comment>
<evidence type="ECO:0000313" key="2">
    <source>
        <dbReference type="EMBL" id="KAG9333771.1"/>
    </source>
</evidence>
<dbReference type="Proteomes" id="UP000824540">
    <property type="component" value="Unassembled WGS sequence"/>
</dbReference>
<keyword evidence="3" id="KW-1185">Reference proteome</keyword>
<organism evidence="2 3">
    <name type="scientific">Albula glossodonta</name>
    <name type="common">roundjaw bonefish</name>
    <dbReference type="NCBI Taxonomy" id="121402"/>
    <lineage>
        <taxon>Eukaryota</taxon>
        <taxon>Metazoa</taxon>
        <taxon>Chordata</taxon>
        <taxon>Craniata</taxon>
        <taxon>Vertebrata</taxon>
        <taxon>Euteleostomi</taxon>
        <taxon>Actinopterygii</taxon>
        <taxon>Neopterygii</taxon>
        <taxon>Teleostei</taxon>
        <taxon>Albuliformes</taxon>
        <taxon>Albulidae</taxon>
        <taxon>Albula</taxon>
    </lineage>
</organism>
<reference evidence="2" key="1">
    <citation type="thesis" date="2021" institute="BYU ScholarsArchive" country="Provo, UT, USA">
        <title>Applications of and Algorithms for Genome Assembly and Genomic Analyses with an Emphasis on Marine Teleosts.</title>
        <authorList>
            <person name="Pickett B.D."/>
        </authorList>
    </citation>
    <scope>NUCLEOTIDE SEQUENCE</scope>
    <source>
        <strain evidence="2">HI-2016</strain>
    </source>
</reference>
<evidence type="ECO:0000256" key="1">
    <source>
        <dbReference type="SAM" id="MobiDB-lite"/>
    </source>
</evidence>
<gene>
    <name evidence="2" type="ORF">JZ751_010214</name>
</gene>
<name>A0A8T2N5E3_9TELE</name>
<dbReference type="AlphaFoldDB" id="A0A8T2N5E3"/>
<proteinExistence type="predicted"/>
<feature type="compositionally biased region" description="Low complexity" evidence="1">
    <location>
        <begin position="110"/>
        <end position="126"/>
    </location>
</feature>
<evidence type="ECO:0000313" key="3">
    <source>
        <dbReference type="Proteomes" id="UP000824540"/>
    </source>
</evidence>
<feature type="region of interest" description="Disordered" evidence="1">
    <location>
        <begin position="100"/>
        <end position="131"/>
    </location>
</feature>